<evidence type="ECO:0000313" key="6">
    <source>
        <dbReference type="Proteomes" id="UP000011713"/>
    </source>
</evidence>
<dbReference type="eggNOG" id="KOG0032">
    <property type="taxonomic scope" value="Eukaryota"/>
</dbReference>
<evidence type="ECO:0000256" key="2">
    <source>
        <dbReference type="ARBA" id="ARBA00022840"/>
    </source>
</evidence>
<dbReference type="PANTHER" id="PTHR24347">
    <property type="entry name" value="SERINE/THREONINE-PROTEIN KINASE"/>
    <property type="match status" value="1"/>
</dbReference>
<evidence type="ECO:0000313" key="5">
    <source>
        <dbReference type="EnsemblProtists" id="HpaP805048"/>
    </source>
</evidence>
<dbReference type="GO" id="GO:0005524">
    <property type="term" value="F:ATP binding"/>
    <property type="evidence" value="ECO:0007669"/>
    <property type="project" value="UniProtKB-UniRule"/>
</dbReference>
<dbReference type="AlphaFoldDB" id="M4BFH9"/>
<accession>M4BFH9</accession>
<evidence type="ECO:0000256" key="1">
    <source>
        <dbReference type="ARBA" id="ARBA00022741"/>
    </source>
</evidence>
<keyword evidence="6" id="KW-1185">Reference proteome</keyword>
<dbReference type="InterPro" id="IPR000719">
    <property type="entry name" value="Prot_kinase_dom"/>
</dbReference>
<protein>
    <recommendedName>
        <fullName evidence="4">Protein kinase domain-containing protein</fullName>
    </recommendedName>
</protein>
<dbReference type="Gene3D" id="1.10.510.10">
    <property type="entry name" value="Transferase(Phosphotransferase) domain 1"/>
    <property type="match status" value="1"/>
</dbReference>
<dbReference type="EMBL" id="JH598203">
    <property type="status" value="NOT_ANNOTATED_CDS"/>
    <property type="molecule type" value="Genomic_DNA"/>
</dbReference>
<dbReference type="InterPro" id="IPR017441">
    <property type="entry name" value="Protein_kinase_ATP_BS"/>
</dbReference>
<dbReference type="FunFam" id="3.30.200.20:FF:000042">
    <property type="entry name" value="Aurora kinase A"/>
    <property type="match status" value="1"/>
</dbReference>
<dbReference type="EnsemblProtists" id="HpaT805048">
    <property type="protein sequence ID" value="HpaP805048"/>
    <property type="gene ID" value="HpaG805048"/>
</dbReference>
<evidence type="ECO:0000256" key="3">
    <source>
        <dbReference type="PROSITE-ProRule" id="PRU10141"/>
    </source>
</evidence>
<dbReference type="Pfam" id="PF00069">
    <property type="entry name" value="Pkinase"/>
    <property type="match status" value="1"/>
</dbReference>
<feature type="binding site" evidence="3">
    <location>
        <position position="92"/>
    </location>
    <ligand>
        <name>ATP</name>
        <dbReference type="ChEBI" id="CHEBI:30616"/>
    </ligand>
</feature>
<reference evidence="5" key="2">
    <citation type="submission" date="2015-06" db="UniProtKB">
        <authorList>
            <consortium name="EnsemblProtists"/>
        </authorList>
    </citation>
    <scope>IDENTIFICATION</scope>
    <source>
        <strain evidence="5">Emoy2</strain>
    </source>
</reference>
<dbReference type="InterPro" id="IPR011009">
    <property type="entry name" value="Kinase-like_dom_sf"/>
</dbReference>
<dbReference type="SUPFAM" id="SSF56112">
    <property type="entry name" value="Protein kinase-like (PK-like)"/>
    <property type="match status" value="1"/>
</dbReference>
<evidence type="ECO:0000259" key="4">
    <source>
        <dbReference type="PROSITE" id="PS50011"/>
    </source>
</evidence>
<sequence length="211" mass="23167">MGAAQSWLCGSNLGREDNLLQSGSRHTNGFTHPRELHAVSLRPVISSTPQGPSYSSGSLEAKYEMLDEIGHGGTSVVYKCRERRSGIVRACKIIDRRAVEKEHSGAMQQLQVEIQVLQSLKHPNIIRIEDVYLSGSKICMVTEYMGGGELFDYVVDRGTLSEVEASTIVRQITSAVDYLHTRGIIHRDLKPGGSARNVVELFLLCSPTAAL</sequence>
<keyword evidence="2 3" id="KW-0067">ATP-binding</keyword>
<dbReference type="HOGENOM" id="CLU_1306933_0_0_1"/>
<keyword evidence="1 3" id="KW-0547">Nucleotide-binding</keyword>
<reference evidence="6" key="1">
    <citation type="journal article" date="2010" name="Science">
        <title>Signatures of adaptation to obligate biotrophy in the Hyaloperonospora arabidopsidis genome.</title>
        <authorList>
            <person name="Baxter L."/>
            <person name="Tripathy S."/>
            <person name="Ishaque N."/>
            <person name="Boot N."/>
            <person name="Cabral A."/>
            <person name="Kemen E."/>
            <person name="Thines M."/>
            <person name="Ah-Fong A."/>
            <person name="Anderson R."/>
            <person name="Badejoko W."/>
            <person name="Bittner-Eddy P."/>
            <person name="Boore J.L."/>
            <person name="Chibucos M.C."/>
            <person name="Coates M."/>
            <person name="Dehal P."/>
            <person name="Delehaunty K."/>
            <person name="Dong S."/>
            <person name="Downton P."/>
            <person name="Dumas B."/>
            <person name="Fabro G."/>
            <person name="Fronick C."/>
            <person name="Fuerstenberg S.I."/>
            <person name="Fulton L."/>
            <person name="Gaulin E."/>
            <person name="Govers F."/>
            <person name="Hughes L."/>
            <person name="Humphray S."/>
            <person name="Jiang R.H."/>
            <person name="Judelson H."/>
            <person name="Kamoun S."/>
            <person name="Kyung K."/>
            <person name="Meijer H."/>
            <person name="Minx P."/>
            <person name="Morris P."/>
            <person name="Nelson J."/>
            <person name="Phuntumart V."/>
            <person name="Qutob D."/>
            <person name="Rehmany A."/>
            <person name="Rougon-Cardoso A."/>
            <person name="Ryden P."/>
            <person name="Torto-Alalibo T."/>
            <person name="Studholme D."/>
            <person name="Wang Y."/>
            <person name="Win J."/>
            <person name="Wood J."/>
            <person name="Clifton S.W."/>
            <person name="Rogers J."/>
            <person name="Van den Ackerveken G."/>
            <person name="Jones J.D."/>
            <person name="McDowell J.M."/>
            <person name="Beynon J."/>
            <person name="Tyler B.M."/>
        </authorList>
    </citation>
    <scope>NUCLEOTIDE SEQUENCE [LARGE SCALE GENOMIC DNA]</scope>
    <source>
        <strain evidence="6">Emoy2</strain>
    </source>
</reference>
<dbReference type="PROSITE" id="PS00107">
    <property type="entry name" value="PROTEIN_KINASE_ATP"/>
    <property type="match status" value="1"/>
</dbReference>
<dbReference type="Proteomes" id="UP000011713">
    <property type="component" value="Unassembled WGS sequence"/>
</dbReference>
<dbReference type="InParanoid" id="M4BFH9"/>
<feature type="domain" description="Protein kinase" evidence="4">
    <location>
        <begin position="63"/>
        <end position="211"/>
    </location>
</feature>
<dbReference type="PROSITE" id="PS50011">
    <property type="entry name" value="PROTEIN_KINASE_DOM"/>
    <property type="match status" value="1"/>
</dbReference>
<organism evidence="5 6">
    <name type="scientific">Hyaloperonospora arabidopsidis (strain Emoy2)</name>
    <name type="common">Downy mildew agent</name>
    <name type="synonym">Peronospora arabidopsidis</name>
    <dbReference type="NCBI Taxonomy" id="559515"/>
    <lineage>
        <taxon>Eukaryota</taxon>
        <taxon>Sar</taxon>
        <taxon>Stramenopiles</taxon>
        <taxon>Oomycota</taxon>
        <taxon>Peronosporomycetes</taxon>
        <taxon>Peronosporales</taxon>
        <taxon>Peronosporaceae</taxon>
        <taxon>Hyaloperonospora</taxon>
    </lineage>
</organism>
<proteinExistence type="predicted"/>
<dbReference type="STRING" id="559515.M4BFH9"/>
<name>M4BFH9_HYAAE</name>
<dbReference type="VEuPathDB" id="FungiDB:HpaG805048"/>
<dbReference type="GO" id="GO:0004672">
    <property type="term" value="F:protein kinase activity"/>
    <property type="evidence" value="ECO:0007669"/>
    <property type="project" value="InterPro"/>
</dbReference>
<dbReference type="OMA" id="RMEGEIM"/>